<feature type="region of interest" description="Disordered" evidence="1">
    <location>
        <begin position="23"/>
        <end position="69"/>
    </location>
</feature>
<proteinExistence type="predicted"/>
<evidence type="ECO:0000313" key="4">
    <source>
        <dbReference type="Proteomes" id="UP000179636"/>
    </source>
</evidence>
<dbReference type="AlphaFoldDB" id="A0A1Q9WBI9"/>
<accession>A0A1Q9WBI9</accession>
<evidence type="ECO:0000313" key="3">
    <source>
        <dbReference type="EMBL" id="OHT87515.1"/>
    </source>
</evidence>
<keyword evidence="4" id="KW-1185">Reference proteome</keyword>
<sequence length="69" mass="6530">MAGVGAIALASMGALGATVGEVPISGATVGPMPAAGAGETVTETTAPSEPETSFAKPTVKAKLPDGYGN</sequence>
<evidence type="ECO:0000256" key="2">
    <source>
        <dbReference type="SAM" id="SignalP"/>
    </source>
</evidence>
<dbReference type="STRING" id="1908205.BKG60_13105"/>
<feature type="chain" id="PRO_5038989064" evidence="2">
    <location>
        <begin position="17"/>
        <end position="69"/>
    </location>
</feature>
<feature type="signal peptide" evidence="2">
    <location>
        <begin position="1"/>
        <end position="16"/>
    </location>
</feature>
<comment type="caution">
    <text evidence="3">The sequence shown here is derived from an EMBL/GenBank/DDBJ whole genome shotgun (WGS) entry which is preliminary data.</text>
</comment>
<dbReference type="OrthoDB" id="4748630at2"/>
<organism evidence="3 4">
    <name type="scientific">Mycobacterium syngnathidarum</name>
    <dbReference type="NCBI Taxonomy" id="1908205"/>
    <lineage>
        <taxon>Bacteria</taxon>
        <taxon>Bacillati</taxon>
        <taxon>Actinomycetota</taxon>
        <taxon>Actinomycetes</taxon>
        <taxon>Mycobacteriales</taxon>
        <taxon>Mycobacteriaceae</taxon>
        <taxon>Mycobacterium</taxon>
    </lineage>
</organism>
<protein>
    <submittedName>
        <fullName evidence="3">Uncharacterized protein</fullName>
    </submittedName>
</protein>
<gene>
    <name evidence="3" type="ORF">BKG61_28055</name>
</gene>
<dbReference type="EMBL" id="MLHV01000043">
    <property type="protein sequence ID" value="OHT87515.1"/>
    <property type="molecule type" value="Genomic_DNA"/>
</dbReference>
<dbReference type="Proteomes" id="UP000179636">
    <property type="component" value="Unassembled WGS sequence"/>
</dbReference>
<name>A0A1Q9WBI9_9MYCO</name>
<keyword evidence="2" id="KW-0732">Signal</keyword>
<evidence type="ECO:0000256" key="1">
    <source>
        <dbReference type="SAM" id="MobiDB-lite"/>
    </source>
</evidence>
<accession>A0A1S1JMQ8</accession>
<feature type="compositionally biased region" description="Low complexity" evidence="1">
    <location>
        <begin position="34"/>
        <end position="53"/>
    </location>
</feature>
<reference evidence="3 4" key="1">
    <citation type="submission" date="2016-10" db="EMBL/GenBank/DDBJ databases">
        <title>Evaluation of Human, Animal and Environmental Mycobacterium chelonae Isolates by Core Genome Phylogenomic Analysis, Targeted Gene Comparison, and Anti-microbial Susceptibility Patterns: A Tale of Mistaken Identities.</title>
        <authorList>
            <person name="Fogelson S.B."/>
            <person name="Camus A.C."/>
            <person name="Lorenz W."/>
            <person name="Vasireddy R."/>
            <person name="Vasireddy S."/>
            <person name="Smith T."/>
            <person name="Brown-Elliott B.A."/>
            <person name="Wallace R.J.Jr."/>
            <person name="Hasan N.A."/>
            <person name="Reischl U."/>
            <person name="Sanchez S."/>
        </authorList>
    </citation>
    <scope>NUCLEOTIDE SEQUENCE [LARGE SCALE GENOMIC DNA]</scope>
    <source>
        <strain evidence="3 4">24999</strain>
    </source>
</reference>